<dbReference type="CDD" id="cd23507">
    <property type="entry name" value="hydrophobin_I"/>
    <property type="match status" value="1"/>
</dbReference>
<evidence type="ECO:0000256" key="4">
    <source>
        <dbReference type="ARBA" id="ARBA00022525"/>
    </source>
</evidence>
<dbReference type="InterPro" id="IPR001338">
    <property type="entry name" value="Class_I_Hydrophobin"/>
</dbReference>
<evidence type="ECO:0000256" key="6">
    <source>
        <dbReference type="ARBA" id="ARBA00023157"/>
    </source>
</evidence>
<feature type="chain" id="PRO_5044968331" description="Hydrophobin" evidence="8">
    <location>
        <begin position="23"/>
        <end position="154"/>
    </location>
</feature>
<accession>A0ABQ8Q1R6</accession>
<gene>
    <name evidence="9" type="ORF">F5050DRAFT_1081361</name>
</gene>
<evidence type="ECO:0000256" key="2">
    <source>
        <dbReference type="ARBA" id="ARBA00010446"/>
    </source>
</evidence>
<name>A0ABQ8Q1R6_9AGAR</name>
<keyword evidence="4 8" id="KW-0964">Secreted</keyword>
<evidence type="ECO:0000256" key="7">
    <source>
        <dbReference type="ARBA" id="ARBA00093546"/>
    </source>
</evidence>
<keyword evidence="6 8" id="KW-1015">Disulfide bond</keyword>
<dbReference type="SMART" id="SM00075">
    <property type="entry name" value="HYDRO"/>
    <property type="match status" value="1"/>
</dbReference>
<keyword evidence="5 8" id="KW-0732">Signal</keyword>
<keyword evidence="3 8" id="KW-0134">Cell wall</keyword>
<comment type="subcellular location">
    <subcellularLocation>
        <location evidence="1 8">Secreted</location>
        <location evidence="1 8">Cell wall</location>
    </subcellularLocation>
</comment>
<evidence type="ECO:0000313" key="9">
    <source>
        <dbReference type="EMBL" id="KAJ3991814.1"/>
    </source>
</evidence>
<evidence type="ECO:0000256" key="5">
    <source>
        <dbReference type="ARBA" id="ARBA00022729"/>
    </source>
</evidence>
<dbReference type="Proteomes" id="UP001163828">
    <property type="component" value="Unassembled WGS sequence"/>
</dbReference>
<keyword evidence="10" id="KW-1185">Reference proteome</keyword>
<comment type="subunit">
    <text evidence="7">Self-assembles to form functional amyloid fibrils called rodlets. Self-assembly into fibrillar rodlets occurs spontaneously at hydrophobic:hydrophilic interfaces and the rodlets further associate laterally to form amphipathic monolayers.</text>
</comment>
<sequence length="154" mass="15523">MFSRISTIAFYAFFAFAILAAATPGGVKPTTTVPPVTTTVTVTAPATTTTITSGSCTTGPIQCCDSTESVRLILRYRGNSLQIIFFAQAGSAAGSLLLGLLGIVVQDLNVLLGIGCSPITVIGASGSSCSAQTVCCEDNAVGGLISIGCIPIIL</sequence>
<comment type="similarity">
    <text evidence="2 8">Belongs to the fungal hydrophobin family.</text>
</comment>
<evidence type="ECO:0000313" key="10">
    <source>
        <dbReference type="Proteomes" id="UP001163828"/>
    </source>
</evidence>
<reference evidence="9" key="1">
    <citation type="submission" date="2022-08" db="EMBL/GenBank/DDBJ databases">
        <authorList>
            <consortium name="DOE Joint Genome Institute"/>
            <person name="Min B."/>
            <person name="Riley R."/>
            <person name="Sierra-Patev S."/>
            <person name="Naranjo-Ortiz M."/>
            <person name="Looney B."/>
            <person name="Konkel Z."/>
            <person name="Slot J.C."/>
            <person name="Sakamoto Y."/>
            <person name="Steenwyk J.L."/>
            <person name="Rokas A."/>
            <person name="Carro J."/>
            <person name="Camarero S."/>
            <person name="Ferreira P."/>
            <person name="Molpeceres G."/>
            <person name="Ruiz-Duenas F.J."/>
            <person name="Serrano A."/>
            <person name="Henrissat B."/>
            <person name="Drula E."/>
            <person name="Hughes K.W."/>
            <person name="Mata J.L."/>
            <person name="Ishikawa N.K."/>
            <person name="Vargas-Isla R."/>
            <person name="Ushijima S."/>
            <person name="Smith C.A."/>
            <person name="Ahrendt S."/>
            <person name="Andreopoulos W."/>
            <person name="He G."/>
            <person name="Labutti K."/>
            <person name="Lipzen A."/>
            <person name="Ng V."/>
            <person name="Sandor L."/>
            <person name="Barry K."/>
            <person name="Martinez A.T."/>
            <person name="Xiao Y."/>
            <person name="Gibbons J.G."/>
            <person name="Terashima K."/>
            <person name="Hibbett D.S."/>
            <person name="Grigoriev I.V."/>
        </authorList>
    </citation>
    <scope>NUCLEOTIDE SEQUENCE</scope>
    <source>
        <strain evidence="9">TFB10827</strain>
    </source>
</reference>
<dbReference type="PROSITE" id="PS00956">
    <property type="entry name" value="HYDROPHOBIN"/>
    <property type="match status" value="1"/>
</dbReference>
<evidence type="ECO:0000256" key="1">
    <source>
        <dbReference type="ARBA" id="ARBA00004191"/>
    </source>
</evidence>
<evidence type="ECO:0000256" key="8">
    <source>
        <dbReference type="RuleBase" id="RU365009"/>
    </source>
</evidence>
<evidence type="ECO:0000256" key="3">
    <source>
        <dbReference type="ARBA" id="ARBA00022512"/>
    </source>
</evidence>
<organism evidence="9 10">
    <name type="scientific">Lentinula boryana</name>
    <dbReference type="NCBI Taxonomy" id="40481"/>
    <lineage>
        <taxon>Eukaryota</taxon>
        <taxon>Fungi</taxon>
        <taxon>Dikarya</taxon>
        <taxon>Basidiomycota</taxon>
        <taxon>Agaricomycotina</taxon>
        <taxon>Agaricomycetes</taxon>
        <taxon>Agaricomycetidae</taxon>
        <taxon>Agaricales</taxon>
        <taxon>Marasmiineae</taxon>
        <taxon>Omphalotaceae</taxon>
        <taxon>Lentinula</taxon>
    </lineage>
</organism>
<comment type="caution">
    <text evidence="9">The sequence shown here is derived from an EMBL/GenBank/DDBJ whole genome shotgun (WGS) entry which is preliminary data.</text>
</comment>
<dbReference type="Pfam" id="PF01185">
    <property type="entry name" value="Hydrophobin"/>
    <property type="match status" value="1"/>
</dbReference>
<protein>
    <recommendedName>
        <fullName evidence="8">Hydrophobin</fullName>
    </recommendedName>
</protein>
<proteinExistence type="inferred from homology"/>
<feature type="signal peptide" evidence="8">
    <location>
        <begin position="1"/>
        <end position="22"/>
    </location>
</feature>
<dbReference type="InterPro" id="IPR019778">
    <property type="entry name" value="Class_I_Hydrophobin_CS"/>
</dbReference>
<dbReference type="EMBL" id="MU790947">
    <property type="protein sequence ID" value="KAJ3991814.1"/>
    <property type="molecule type" value="Genomic_DNA"/>
</dbReference>